<feature type="transmembrane region" description="Helical" evidence="7">
    <location>
        <begin position="623"/>
        <end position="653"/>
    </location>
</feature>
<keyword evidence="3 7" id="KW-0812">Transmembrane</keyword>
<feature type="transmembrane region" description="Helical" evidence="7">
    <location>
        <begin position="370"/>
        <end position="396"/>
    </location>
</feature>
<feature type="transmembrane region" description="Helical" evidence="7">
    <location>
        <begin position="525"/>
        <end position="547"/>
    </location>
</feature>
<keyword evidence="6 7" id="KW-0472">Membrane</keyword>
<evidence type="ECO:0000256" key="4">
    <source>
        <dbReference type="ARBA" id="ARBA00022729"/>
    </source>
</evidence>
<evidence type="ECO:0000256" key="5">
    <source>
        <dbReference type="ARBA" id="ARBA00022989"/>
    </source>
</evidence>
<name>A0A7R9KYJ1_9ACAR</name>
<protein>
    <recommendedName>
        <fullName evidence="7">Transmembrane 9 superfamily member</fullName>
    </recommendedName>
</protein>
<evidence type="ECO:0000256" key="6">
    <source>
        <dbReference type="ARBA" id="ARBA00023136"/>
    </source>
</evidence>
<feature type="transmembrane region" description="Helical" evidence="7">
    <location>
        <begin position="402"/>
        <end position="424"/>
    </location>
</feature>
<dbReference type="OrthoDB" id="1666796at2759"/>
<sequence length="675" mass="77290">MTHLSDEFLKNCISIKYNIWFKYPQPYSPTEPLVYCKDNKNTTAADNGTNTDANCTAQVPIYVNTLDSERAYVPYSYNQFDFCPSIEGFEYTESDFIEWDDRIFRTSYDIRFQRQEQCRLLCKRPFDLSRIFDIHRISVLKMLMNKQYYQHIFADNYPMSWCYSQNPLECFVGVPVGYYVDSHGNPNDPRIKKRSDTKADTFYLFNHLDFTFIYESGIGKPWGDSSGDKVGRITAIKVRPRSIRHEKTNFKNCALDSPLLEIPNSLNYSSTFTIYYSYSVTFIRDDSTGAENRWNSLLTSLPESNTGKWFILTAILLVIVLSAPLMYVLSRTVLTKQELFGWMNSKPLSNPNAGWQCIANDVFRSPKYPLLFSSLIGSGVQYICCLGVVEVLTLLIHFSTSLILIVLITISLLLLVGSIGGYVSSRFYRSFCGQHWKYNCLLTAALNPIMLTAILFLTRNFLLMESSSGLAFPIGFTPAVFVLLISFGLALPLTFAGSYFGYNYQSPIEYPIRPTANVRDIPKQSIYNMLPISLLLGGLVPFVSVWIVENYPFFNSGEFVITSASIMICIQTSIVFAFVNLMDENHMWWWRAYLTIGFAAVYYFIHCFCFIITTIIIDDLISALLYCFFSFVLSVLLFSLIGTIGFLISYAFIWMTYTLNKPNAEIDYSTFPEAT</sequence>
<feature type="transmembrane region" description="Helical" evidence="7">
    <location>
        <begin position="559"/>
        <end position="581"/>
    </location>
</feature>
<organism evidence="8">
    <name type="scientific">Medioppia subpectinata</name>
    <dbReference type="NCBI Taxonomy" id="1979941"/>
    <lineage>
        <taxon>Eukaryota</taxon>
        <taxon>Metazoa</taxon>
        <taxon>Ecdysozoa</taxon>
        <taxon>Arthropoda</taxon>
        <taxon>Chelicerata</taxon>
        <taxon>Arachnida</taxon>
        <taxon>Acari</taxon>
        <taxon>Acariformes</taxon>
        <taxon>Sarcoptiformes</taxon>
        <taxon>Oribatida</taxon>
        <taxon>Brachypylina</taxon>
        <taxon>Oppioidea</taxon>
        <taxon>Oppiidae</taxon>
        <taxon>Medioppia</taxon>
    </lineage>
</organism>
<dbReference type="EMBL" id="OC864588">
    <property type="protein sequence ID" value="CAD7631819.1"/>
    <property type="molecule type" value="Genomic_DNA"/>
</dbReference>
<evidence type="ECO:0000256" key="2">
    <source>
        <dbReference type="ARBA" id="ARBA00005227"/>
    </source>
</evidence>
<dbReference type="GO" id="GO:0005737">
    <property type="term" value="C:cytoplasm"/>
    <property type="evidence" value="ECO:0007669"/>
    <property type="project" value="UniProtKB-ARBA"/>
</dbReference>
<feature type="transmembrane region" description="Helical" evidence="7">
    <location>
        <begin position="436"/>
        <end position="458"/>
    </location>
</feature>
<feature type="transmembrane region" description="Helical" evidence="7">
    <location>
        <begin position="309"/>
        <end position="329"/>
    </location>
</feature>
<evidence type="ECO:0000256" key="3">
    <source>
        <dbReference type="ARBA" id="ARBA00022692"/>
    </source>
</evidence>
<feature type="transmembrane region" description="Helical" evidence="7">
    <location>
        <begin position="593"/>
        <end position="617"/>
    </location>
</feature>
<keyword evidence="9" id="KW-1185">Reference proteome</keyword>
<evidence type="ECO:0000256" key="7">
    <source>
        <dbReference type="RuleBase" id="RU363079"/>
    </source>
</evidence>
<dbReference type="Proteomes" id="UP000759131">
    <property type="component" value="Unassembled WGS sequence"/>
</dbReference>
<dbReference type="Pfam" id="PF02990">
    <property type="entry name" value="EMP70"/>
    <property type="match status" value="1"/>
</dbReference>
<dbReference type="GO" id="GO:0016020">
    <property type="term" value="C:membrane"/>
    <property type="evidence" value="ECO:0007669"/>
    <property type="project" value="UniProtKB-SubCell"/>
</dbReference>
<feature type="transmembrane region" description="Helical" evidence="7">
    <location>
        <begin position="478"/>
        <end position="504"/>
    </location>
</feature>
<reference evidence="8" key="1">
    <citation type="submission" date="2020-11" db="EMBL/GenBank/DDBJ databases">
        <authorList>
            <person name="Tran Van P."/>
        </authorList>
    </citation>
    <scope>NUCLEOTIDE SEQUENCE</scope>
</reference>
<dbReference type="GO" id="GO:0072657">
    <property type="term" value="P:protein localization to membrane"/>
    <property type="evidence" value="ECO:0007669"/>
    <property type="project" value="TreeGrafter"/>
</dbReference>
<dbReference type="AlphaFoldDB" id="A0A7R9KYJ1"/>
<gene>
    <name evidence="8" type="ORF">OSB1V03_LOCUS12228</name>
</gene>
<proteinExistence type="inferred from homology"/>
<dbReference type="PANTHER" id="PTHR10766">
    <property type="entry name" value="TRANSMEMBRANE 9 SUPERFAMILY PROTEIN"/>
    <property type="match status" value="1"/>
</dbReference>
<evidence type="ECO:0000256" key="1">
    <source>
        <dbReference type="ARBA" id="ARBA00004141"/>
    </source>
</evidence>
<comment type="subcellular location">
    <subcellularLocation>
        <location evidence="1">Membrane</location>
        <topology evidence="1">Multi-pass membrane protein</topology>
    </subcellularLocation>
</comment>
<dbReference type="EMBL" id="CAJPIZ010010013">
    <property type="protein sequence ID" value="CAG2112249.1"/>
    <property type="molecule type" value="Genomic_DNA"/>
</dbReference>
<keyword evidence="4" id="KW-0732">Signal</keyword>
<evidence type="ECO:0000313" key="9">
    <source>
        <dbReference type="Proteomes" id="UP000759131"/>
    </source>
</evidence>
<dbReference type="InterPro" id="IPR004240">
    <property type="entry name" value="EMP70"/>
</dbReference>
<accession>A0A7R9KYJ1</accession>
<dbReference type="PANTHER" id="PTHR10766:SF111">
    <property type="entry name" value="TRANSMEMBRANE 9 SUPERFAMILY MEMBER 2"/>
    <property type="match status" value="1"/>
</dbReference>
<keyword evidence="5 7" id="KW-1133">Transmembrane helix</keyword>
<evidence type="ECO:0000313" key="8">
    <source>
        <dbReference type="EMBL" id="CAD7631819.1"/>
    </source>
</evidence>
<comment type="similarity">
    <text evidence="2 7">Belongs to the nonaspanin (TM9SF) (TC 9.A.2) family.</text>
</comment>